<dbReference type="OrthoDB" id="79002at2759"/>
<protein>
    <submittedName>
        <fullName evidence="2">Uncharacterized protein</fullName>
    </submittedName>
</protein>
<comment type="caution">
    <text evidence="2">The sequence shown here is derived from an EMBL/GenBank/DDBJ whole genome shotgun (WGS) entry which is preliminary data.</text>
</comment>
<keyword evidence="1" id="KW-0472">Membrane</keyword>
<keyword evidence="3" id="KW-1185">Reference proteome</keyword>
<dbReference type="Proteomes" id="UP000243217">
    <property type="component" value="Unassembled WGS sequence"/>
</dbReference>
<reference evidence="2 3" key="1">
    <citation type="journal article" date="2014" name="Genome Biol. Evol.">
        <title>The secreted proteins of Achlya hypogyna and Thraustotheca clavata identify the ancestral oomycete secretome and reveal gene acquisitions by horizontal gene transfer.</title>
        <authorList>
            <person name="Misner I."/>
            <person name="Blouin N."/>
            <person name="Leonard G."/>
            <person name="Richards T.A."/>
            <person name="Lane C.E."/>
        </authorList>
    </citation>
    <scope>NUCLEOTIDE SEQUENCE [LARGE SCALE GENOMIC DNA]</scope>
    <source>
        <strain evidence="2 3">ATCC 34112</strain>
    </source>
</reference>
<sequence>MILVGPPSSGDVPIPRSTFEYLKDIVGLCYVVLSTILGVYTLYQFLPYMNNDYFWPDFVENHVAEVLTNIYNTQLPFNTNNTTLDLIASLVIIPKQENVGLNLAYPRMIIYNDLSKLDAAVEGLRHLDVNQVSYMVSQYCWADLKRRWGMAHSISRQERCQQRYSHNGAVYLETILRNIDFNAWVLSTQGIFASRIQSAIDTLDEGPEWINYLSTHSILSVVNEVAYLRAYHMNNFVLQYANQYQIGIKESITITNALAKSTLLHVKDIPWVDRGVMWTAQYLFGGFRSDMTALTGNQSLIRNSSTFYGLQDESFLEYYNDGFPLRPIHQAIHNDIGQLSNIDLYWIQPPTNLINTIKDFRTLILTFISSNATFSSLFNNKTSGILQPIPPQWQTNNLLFYGGNPFCGFGAGLSIVQDSFGFDDACSVPRPLTLNWNAFNSLFAYLVMNKNISGVCDACINTARCLKLTSELTQSYSNLPRITPPDLSYLKLSI</sequence>
<feature type="transmembrane region" description="Helical" evidence="1">
    <location>
        <begin position="25"/>
        <end position="43"/>
    </location>
</feature>
<proteinExistence type="predicted"/>
<dbReference type="EMBL" id="JNBS01001767">
    <property type="protein sequence ID" value="OQS00012.1"/>
    <property type="molecule type" value="Genomic_DNA"/>
</dbReference>
<evidence type="ECO:0000313" key="2">
    <source>
        <dbReference type="EMBL" id="OQS00012.1"/>
    </source>
</evidence>
<keyword evidence="1" id="KW-1133">Transmembrane helix</keyword>
<feature type="non-terminal residue" evidence="2">
    <location>
        <position position="494"/>
    </location>
</feature>
<dbReference type="AlphaFoldDB" id="A0A1V9ZPR9"/>
<gene>
    <name evidence="2" type="ORF">THRCLA_06305</name>
</gene>
<keyword evidence="1" id="KW-0812">Transmembrane</keyword>
<evidence type="ECO:0000256" key="1">
    <source>
        <dbReference type="SAM" id="Phobius"/>
    </source>
</evidence>
<name>A0A1V9ZPR9_9STRA</name>
<accession>A0A1V9ZPR9</accession>
<organism evidence="2 3">
    <name type="scientific">Thraustotheca clavata</name>
    <dbReference type="NCBI Taxonomy" id="74557"/>
    <lineage>
        <taxon>Eukaryota</taxon>
        <taxon>Sar</taxon>
        <taxon>Stramenopiles</taxon>
        <taxon>Oomycota</taxon>
        <taxon>Saprolegniomycetes</taxon>
        <taxon>Saprolegniales</taxon>
        <taxon>Achlyaceae</taxon>
        <taxon>Thraustotheca</taxon>
    </lineage>
</organism>
<evidence type="ECO:0000313" key="3">
    <source>
        <dbReference type="Proteomes" id="UP000243217"/>
    </source>
</evidence>